<dbReference type="InterPro" id="IPR004045">
    <property type="entry name" value="Glutathione_S-Trfase_N"/>
</dbReference>
<dbReference type="CDD" id="cd03048">
    <property type="entry name" value="GST_N_Ure2p_like"/>
    <property type="match status" value="1"/>
</dbReference>
<sequence>MSIIKPLTLFSHGDTPNPTKVAIILKELSIPYKVAMIEWDNLHKEPFTNVTPNGRVPAIDDPNTGITLWESGAIIQYLIDTYDKEGKISYSSSPERYQQAQWLFFQTSGQGPYYGQAVWFHKHHPERLPTAEERYVREVERVIGVLDSWLQQHDYLVGDKVTYADLSFIPYAAAVPRMDFLNQYGKIFEGGKYAAYQAWLEKLLARDSVKKGIEPTAELIEGAANKIAK</sequence>
<dbReference type="InterPro" id="IPR036282">
    <property type="entry name" value="Glutathione-S-Trfase_C_sf"/>
</dbReference>
<organism evidence="5 6">
    <name type="scientific">Exophiala bonariae</name>
    <dbReference type="NCBI Taxonomy" id="1690606"/>
    <lineage>
        <taxon>Eukaryota</taxon>
        <taxon>Fungi</taxon>
        <taxon>Dikarya</taxon>
        <taxon>Ascomycota</taxon>
        <taxon>Pezizomycotina</taxon>
        <taxon>Eurotiomycetes</taxon>
        <taxon>Chaetothyriomycetidae</taxon>
        <taxon>Chaetothyriales</taxon>
        <taxon>Herpotrichiellaceae</taxon>
        <taxon>Exophiala</taxon>
    </lineage>
</organism>
<comment type="similarity">
    <text evidence="1 2">Belongs to the GST superfamily.</text>
</comment>
<dbReference type="Pfam" id="PF00043">
    <property type="entry name" value="GST_C"/>
    <property type="match status" value="1"/>
</dbReference>
<dbReference type="EMBL" id="JAVRRD010000036">
    <property type="protein sequence ID" value="KAK5045527.1"/>
    <property type="molecule type" value="Genomic_DNA"/>
</dbReference>
<dbReference type="PANTHER" id="PTHR44051">
    <property type="entry name" value="GLUTATHIONE S-TRANSFERASE-RELATED"/>
    <property type="match status" value="1"/>
</dbReference>
<dbReference type="PROSITE" id="PS50405">
    <property type="entry name" value="GST_CTER"/>
    <property type="match status" value="1"/>
</dbReference>
<dbReference type="AlphaFoldDB" id="A0AAV9MY85"/>
<evidence type="ECO:0000259" key="4">
    <source>
        <dbReference type="PROSITE" id="PS50405"/>
    </source>
</evidence>
<protein>
    <recommendedName>
        <fullName evidence="7">Glutathione S-transferase</fullName>
    </recommendedName>
</protein>
<evidence type="ECO:0008006" key="7">
    <source>
        <dbReference type="Google" id="ProtNLM"/>
    </source>
</evidence>
<name>A0AAV9MY85_9EURO</name>
<dbReference type="RefSeq" id="XP_064701151.1">
    <property type="nucleotide sequence ID" value="XM_064852687.1"/>
</dbReference>
<dbReference type="InterPro" id="IPR036249">
    <property type="entry name" value="Thioredoxin-like_sf"/>
</dbReference>
<dbReference type="PANTHER" id="PTHR44051:SF3">
    <property type="entry name" value="TRANSCRIPTIONAL REGULATOR URE2"/>
    <property type="match status" value="1"/>
</dbReference>
<feature type="domain" description="GST N-terminal" evidence="3">
    <location>
        <begin position="5"/>
        <end position="86"/>
    </location>
</feature>
<gene>
    <name evidence="5" type="ORF">LTR84_009145</name>
</gene>
<evidence type="ECO:0000256" key="1">
    <source>
        <dbReference type="ARBA" id="ARBA00007409"/>
    </source>
</evidence>
<dbReference type="InterPro" id="IPR040079">
    <property type="entry name" value="Glutathione_S-Trfase"/>
</dbReference>
<proteinExistence type="inferred from homology"/>
<feature type="domain" description="GST C-terminal" evidence="4">
    <location>
        <begin position="92"/>
        <end position="229"/>
    </location>
</feature>
<dbReference type="PROSITE" id="PS50404">
    <property type="entry name" value="GST_NTER"/>
    <property type="match status" value="1"/>
</dbReference>
<evidence type="ECO:0000256" key="2">
    <source>
        <dbReference type="RuleBase" id="RU003494"/>
    </source>
</evidence>
<dbReference type="Gene3D" id="1.20.1050.130">
    <property type="match status" value="1"/>
</dbReference>
<dbReference type="InterPro" id="IPR010987">
    <property type="entry name" value="Glutathione-S-Trfase_C-like"/>
</dbReference>
<keyword evidence="6" id="KW-1185">Reference proteome</keyword>
<dbReference type="SFLD" id="SFLDG01151">
    <property type="entry name" value="Main.2:_Nu-like"/>
    <property type="match status" value="1"/>
</dbReference>
<evidence type="ECO:0000313" key="5">
    <source>
        <dbReference type="EMBL" id="KAK5045527.1"/>
    </source>
</evidence>
<dbReference type="SFLD" id="SFLDG00358">
    <property type="entry name" value="Main_(cytGST)"/>
    <property type="match status" value="1"/>
</dbReference>
<accession>A0AAV9MY85</accession>
<evidence type="ECO:0000259" key="3">
    <source>
        <dbReference type="PROSITE" id="PS50404"/>
    </source>
</evidence>
<dbReference type="SUPFAM" id="SSF52833">
    <property type="entry name" value="Thioredoxin-like"/>
    <property type="match status" value="1"/>
</dbReference>
<dbReference type="SFLD" id="SFLDS00019">
    <property type="entry name" value="Glutathione_Transferase_(cytos"/>
    <property type="match status" value="1"/>
</dbReference>
<dbReference type="Pfam" id="PF02798">
    <property type="entry name" value="GST_N"/>
    <property type="match status" value="1"/>
</dbReference>
<dbReference type="GeneID" id="89977306"/>
<dbReference type="Proteomes" id="UP001358417">
    <property type="component" value="Unassembled WGS sequence"/>
</dbReference>
<dbReference type="SUPFAM" id="SSF47616">
    <property type="entry name" value="GST C-terminal domain-like"/>
    <property type="match status" value="1"/>
</dbReference>
<reference evidence="5 6" key="1">
    <citation type="submission" date="2023-08" db="EMBL/GenBank/DDBJ databases">
        <title>Black Yeasts Isolated from many extreme environments.</title>
        <authorList>
            <person name="Coleine C."/>
            <person name="Stajich J.E."/>
            <person name="Selbmann L."/>
        </authorList>
    </citation>
    <scope>NUCLEOTIDE SEQUENCE [LARGE SCALE GENOMIC DNA]</scope>
    <source>
        <strain evidence="5 6">CCFEE 5792</strain>
    </source>
</reference>
<comment type="caution">
    <text evidence="5">The sequence shown here is derived from an EMBL/GenBank/DDBJ whole genome shotgun (WGS) entry which is preliminary data.</text>
</comment>
<dbReference type="InterPro" id="IPR004046">
    <property type="entry name" value="GST_C"/>
</dbReference>
<evidence type="ECO:0000313" key="6">
    <source>
        <dbReference type="Proteomes" id="UP001358417"/>
    </source>
</evidence>